<dbReference type="EMBL" id="VOQS01000005">
    <property type="protein sequence ID" value="TXC81127.1"/>
    <property type="molecule type" value="Genomic_DNA"/>
</dbReference>
<organism evidence="14 15">
    <name type="scientific">Paraburkholderia azotifigens</name>
    <dbReference type="NCBI Taxonomy" id="2057004"/>
    <lineage>
        <taxon>Bacteria</taxon>
        <taxon>Pseudomonadati</taxon>
        <taxon>Pseudomonadota</taxon>
        <taxon>Betaproteobacteria</taxon>
        <taxon>Burkholderiales</taxon>
        <taxon>Burkholderiaceae</taxon>
        <taxon>Paraburkholderia</taxon>
    </lineage>
</organism>
<dbReference type="PRINTS" id="PR00184">
    <property type="entry name" value="NEISSPPORIN"/>
</dbReference>
<dbReference type="GO" id="GO:0009279">
    <property type="term" value="C:cell outer membrane"/>
    <property type="evidence" value="ECO:0007669"/>
    <property type="project" value="UniProtKB-SubCell"/>
</dbReference>
<dbReference type="AlphaFoldDB" id="A0A5C6V7W2"/>
<evidence type="ECO:0000256" key="2">
    <source>
        <dbReference type="ARBA" id="ARBA00011233"/>
    </source>
</evidence>
<protein>
    <submittedName>
        <fullName evidence="14">Porin</fullName>
    </submittedName>
</protein>
<keyword evidence="8" id="KW-0626">Porin</keyword>
<accession>A0A5C6V7W2</accession>
<evidence type="ECO:0000313" key="14">
    <source>
        <dbReference type="EMBL" id="TXC81127.1"/>
    </source>
</evidence>
<dbReference type="InterPro" id="IPR023614">
    <property type="entry name" value="Porin_dom_sf"/>
</dbReference>
<comment type="caution">
    <text evidence="14">The sequence shown here is derived from an EMBL/GenBank/DDBJ whole genome shotgun (WGS) entry which is preliminary data.</text>
</comment>
<comment type="subcellular location">
    <subcellularLocation>
        <location evidence="1">Cell outer membrane</location>
        <topology evidence="1">Multi-pass membrane protein</topology>
    </subcellularLocation>
</comment>
<dbReference type="InterPro" id="IPR002299">
    <property type="entry name" value="Porin_Neis"/>
</dbReference>
<dbReference type="SUPFAM" id="SSF56935">
    <property type="entry name" value="Porins"/>
    <property type="match status" value="1"/>
</dbReference>
<dbReference type="Gene3D" id="2.40.160.10">
    <property type="entry name" value="Porin"/>
    <property type="match status" value="1"/>
</dbReference>
<gene>
    <name evidence="13" type="ORF">FRZ40_31800</name>
    <name evidence="14" type="ORF">FRZ40_43955</name>
</gene>
<dbReference type="RefSeq" id="WP_147236858.1">
    <property type="nucleotide sequence ID" value="NZ_VOQS01000005.1"/>
</dbReference>
<evidence type="ECO:0000256" key="10">
    <source>
        <dbReference type="ARBA" id="ARBA00023237"/>
    </source>
</evidence>
<evidence type="ECO:0000256" key="9">
    <source>
        <dbReference type="ARBA" id="ARBA00023136"/>
    </source>
</evidence>
<keyword evidence="7" id="KW-0406">Ion transport</keyword>
<reference evidence="14 15" key="1">
    <citation type="journal article" date="2018" name="Int. J. Syst. Evol. Microbiol.">
        <title>Paraburkholderia azotifigens sp. nov., a nitrogen-fixing bacterium isolated from paddy soil.</title>
        <authorList>
            <person name="Choi G.M."/>
            <person name="Im W.T."/>
        </authorList>
    </citation>
    <scope>NUCLEOTIDE SEQUENCE [LARGE SCALE GENOMIC DNA]</scope>
    <source>
        <strain evidence="14 15">NF 2-5-3</strain>
    </source>
</reference>
<dbReference type="InterPro" id="IPR033900">
    <property type="entry name" value="Gram_neg_porin_domain"/>
</dbReference>
<dbReference type="Pfam" id="PF13609">
    <property type="entry name" value="Porin_4"/>
    <property type="match status" value="1"/>
</dbReference>
<proteinExistence type="predicted"/>
<dbReference type="Proteomes" id="UP000321776">
    <property type="component" value="Unassembled WGS sequence"/>
</dbReference>
<evidence type="ECO:0000256" key="6">
    <source>
        <dbReference type="ARBA" id="ARBA00022729"/>
    </source>
</evidence>
<keyword evidence="6 11" id="KW-0732">Signal</keyword>
<evidence type="ECO:0000256" key="5">
    <source>
        <dbReference type="ARBA" id="ARBA00022692"/>
    </source>
</evidence>
<evidence type="ECO:0000259" key="12">
    <source>
        <dbReference type="Pfam" id="PF13609"/>
    </source>
</evidence>
<evidence type="ECO:0000256" key="8">
    <source>
        <dbReference type="ARBA" id="ARBA00023114"/>
    </source>
</evidence>
<dbReference type="CDD" id="cd00342">
    <property type="entry name" value="gram_neg_porins"/>
    <property type="match status" value="1"/>
</dbReference>
<evidence type="ECO:0000256" key="7">
    <source>
        <dbReference type="ARBA" id="ARBA00023065"/>
    </source>
</evidence>
<dbReference type="PANTHER" id="PTHR34501">
    <property type="entry name" value="PROTEIN YDDL-RELATED"/>
    <property type="match status" value="1"/>
</dbReference>
<dbReference type="InterPro" id="IPR050298">
    <property type="entry name" value="Gram-neg_bact_OMP"/>
</dbReference>
<keyword evidence="4" id="KW-1134">Transmembrane beta strand</keyword>
<dbReference type="GO" id="GO:0006811">
    <property type="term" value="P:monoatomic ion transport"/>
    <property type="evidence" value="ECO:0007669"/>
    <property type="project" value="UniProtKB-KW"/>
</dbReference>
<keyword evidence="5" id="KW-0812">Transmembrane</keyword>
<feature type="domain" description="Porin" evidence="12">
    <location>
        <begin position="9"/>
        <end position="343"/>
    </location>
</feature>
<evidence type="ECO:0000313" key="13">
    <source>
        <dbReference type="EMBL" id="TXC79034.1"/>
    </source>
</evidence>
<feature type="chain" id="PRO_5044096770" evidence="11">
    <location>
        <begin position="21"/>
        <end position="377"/>
    </location>
</feature>
<comment type="subunit">
    <text evidence="2">Homotrimer.</text>
</comment>
<evidence type="ECO:0000313" key="15">
    <source>
        <dbReference type="Proteomes" id="UP000321776"/>
    </source>
</evidence>
<feature type="signal peptide" evidence="11">
    <location>
        <begin position="1"/>
        <end position="20"/>
    </location>
</feature>
<dbReference type="PANTHER" id="PTHR34501:SF9">
    <property type="entry name" value="MAJOR OUTER MEMBRANE PROTEIN P.IA"/>
    <property type="match status" value="1"/>
</dbReference>
<name>A0A5C6V7W2_9BURK</name>
<dbReference type="GO" id="GO:0015288">
    <property type="term" value="F:porin activity"/>
    <property type="evidence" value="ECO:0007669"/>
    <property type="project" value="UniProtKB-KW"/>
</dbReference>
<reference evidence="14" key="2">
    <citation type="submission" date="2019-08" db="EMBL/GenBank/DDBJ databases">
        <authorList>
            <person name="Im W.-T."/>
        </authorList>
    </citation>
    <scope>NUCLEOTIDE SEQUENCE</scope>
    <source>
        <strain evidence="14">NF 2-5-3</strain>
    </source>
</reference>
<evidence type="ECO:0000256" key="3">
    <source>
        <dbReference type="ARBA" id="ARBA00022448"/>
    </source>
</evidence>
<dbReference type="EMBL" id="VOQS01000005">
    <property type="protein sequence ID" value="TXC79034.1"/>
    <property type="molecule type" value="Genomic_DNA"/>
</dbReference>
<dbReference type="GO" id="GO:0046930">
    <property type="term" value="C:pore complex"/>
    <property type="evidence" value="ECO:0007669"/>
    <property type="project" value="UniProtKB-KW"/>
</dbReference>
<keyword evidence="9" id="KW-0472">Membrane</keyword>
<evidence type="ECO:0000256" key="1">
    <source>
        <dbReference type="ARBA" id="ARBA00004571"/>
    </source>
</evidence>
<keyword evidence="3" id="KW-0813">Transport</keyword>
<evidence type="ECO:0000256" key="4">
    <source>
        <dbReference type="ARBA" id="ARBA00022452"/>
    </source>
</evidence>
<evidence type="ECO:0000256" key="11">
    <source>
        <dbReference type="SAM" id="SignalP"/>
    </source>
</evidence>
<keyword evidence="10" id="KW-0998">Cell outer membrane</keyword>
<sequence>MRNNVIVTVGCFFLSAAANAQSSVTLFGALDEGVNFTNNVGGHKAWQTSSVDLVISRWGIKGTEDLGGGLHGVFDLESGIVLDNGSAYYGGRLFGYQSYVGLQSDAVGTLTVGRQFDTVTDTIGPMTANGNWAGYLFSHPVDNDNTDASFHTNNSVKYTSPVIAGVSVTALYGFSNAPGGFAENRMYGVGLKYAYKSFTAAAVFQDLSSPGASASGTVSSDDYGFVANNQKIYGAGVSYGLGATAVGIAYTHVHLQQPQSSIYVGSLGKDLASVTFDNVEVNVKYNFTTSLFVGAMYTYSHANLGRDESNRSLHWNEVGLMGQYSLSGRTALYAQVIYQKVSGTSDTILDNAYVPGSAGVSSNSHQVVGRLGIMHAF</sequence>